<keyword evidence="6 7" id="KW-0472">Membrane</keyword>
<dbReference type="GO" id="GO:0005886">
    <property type="term" value="C:plasma membrane"/>
    <property type="evidence" value="ECO:0007669"/>
    <property type="project" value="UniProtKB-SubCell"/>
</dbReference>
<feature type="transmembrane region" description="Helical" evidence="7">
    <location>
        <begin position="73"/>
        <end position="93"/>
    </location>
</feature>
<protein>
    <submittedName>
        <fullName evidence="9">Permease of the drug/metabolite transporter (DMT) superfamily</fullName>
    </submittedName>
</protein>
<evidence type="ECO:0000256" key="6">
    <source>
        <dbReference type="ARBA" id="ARBA00023136"/>
    </source>
</evidence>
<evidence type="ECO:0000256" key="5">
    <source>
        <dbReference type="ARBA" id="ARBA00022989"/>
    </source>
</evidence>
<dbReference type="PANTHER" id="PTHR42920">
    <property type="entry name" value="OS03G0707200 PROTEIN-RELATED"/>
    <property type="match status" value="1"/>
</dbReference>
<comment type="subcellular location">
    <subcellularLocation>
        <location evidence="1">Cell membrane</location>
        <topology evidence="1">Multi-pass membrane protein</topology>
    </subcellularLocation>
</comment>
<evidence type="ECO:0000313" key="9">
    <source>
        <dbReference type="EMBL" id="SHI41461.1"/>
    </source>
</evidence>
<keyword evidence="3" id="KW-1003">Cell membrane</keyword>
<feature type="transmembrane region" description="Helical" evidence="7">
    <location>
        <begin position="270"/>
        <end position="289"/>
    </location>
</feature>
<feature type="transmembrane region" description="Helical" evidence="7">
    <location>
        <begin position="154"/>
        <end position="172"/>
    </location>
</feature>
<evidence type="ECO:0000256" key="7">
    <source>
        <dbReference type="SAM" id="Phobius"/>
    </source>
</evidence>
<feature type="domain" description="EamA" evidence="8">
    <location>
        <begin position="154"/>
        <end position="288"/>
    </location>
</feature>
<dbReference type="InterPro" id="IPR051258">
    <property type="entry name" value="Diverse_Substrate_Transporter"/>
</dbReference>
<dbReference type="RefSeq" id="WP_073023536.1">
    <property type="nucleotide sequence ID" value="NZ_FQZS01000003.1"/>
</dbReference>
<keyword evidence="4 7" id="KW-0812">Transmembrane</keyword>
<organism evidence="9 10">
    <name type="scientific">Lutispora thermophila DSM 19022</name>
    <dbReference type="NCBI Taxonomy" id="1122184"/>
    <lineage>
        <taxon>Bacteria</taxon>
        <taxon>Bacillati</taxon>
        <taxon>Bacillota</taxon>
        <taxon>Clostridia</taxon>
        <taxon>Lutisporales</taxon>
        <taxon>Lutisporaceae</taxon>
        <taxon>Lutispora</taxon>
    </lineage>
</organism>
<feature type="transmembrane region" description="Helical" evidence="7">
    <location>
        <begin position="20"/>
        <end position="38"/>
    </location>
</feature>
<dbReference type="SUPFAM" id="SSF103481">
    <property type="entry name" value="Multidrug resistance efflux transporter EmrE"/>
    <property type="match status" value="2"/>
</dbReference>
<feature type="transmembrane region" description="Helical" evidence="7">
    <location>
        <begin position="99"/>
        <end position="117"/>
    </location>
</feature>
<dbReference type="Proteomes" id="UP000184442">
    <property type="component" value="Unassembled WGS sequence"/>
</dbReference>
<feature type="transmembrane region" description="Helical" evidence="7">
    <location>
        <begin position="129"/>
        <end position="148"/>
    </location>
</feature>
<comment type="similarity">
    <text evidence="2">Belongs to the EamA transporter family.</text>
</comment>
<dbReference type="InterPro" id="IPR000620">
    <property type="entry name" value="EamA_dom"/>
</dbReference>
<gene>
    <name evidence="9" type="ORF">SAMN02745176_00180</name>
</gene>
<dbReference type="InterPro" id="IPR037185">
    <property type="entry name" value="EmrE-like"/>
</dbReference>
<evidence type="ECO:0000313" key="10">
    <source>
        <dbReference type="Proteomes" id="UP000184442"/>
    </source>
</evidence>
<dbReference type="Pfam" id="PF00892">
    <property type="entry name" value="EamA"/>
    <property type="match status" value="2"/>
</dbReference>
<keyword evidence="5 7" id="KW-1133">Transmembrane helix</keyword>
<sequence length="292" mass="32050">MTDINSNELELKRFRAYAELLFASFSWALATIIIKKYIGEIPSYHLLMGRFVVGTIFIFALQPHNVARIKKQHIKVGIPLGILIFGAYAFGVICLKYTSASKSGFLVSLSVLFIPLVESIRKKTPPSKWIVISVAMSLVGMVLISGINGGKFNFGDMLAIASSVVYTLYILALDKYGKDMEDTLLTLIQLAVVAVCCIFIVVFFEGFSMQYIKNGLIPILIIGILCTGMTTLLQTRAQKIASPESAGILFLGEPLFTLIMSYFILNETILFSGLIGALLILSSLVIAVLKKI</sequence>
<feature type="transmembrane region" description="Helical" evidence="7">
    <location>
        <begin position="245"/>
        <end position="264"/>
    </location>
</feature>
<feature type="transmembrane region" description="Helical" evidence="7">
    <location>
        <begin position="44"/>
        <end position="61"/>
    </location>
</feature>
<reference evidence="9 10" key="1">
    <citation type="submission" date="2016-11" db="EMBL/GenBank/DDBJ databases">
        <authorList>
            <person name="Jaros S."/>
            <person name="Januszkiewicz K."/>
            <person name="Wedrychowicz H."/>
        </authorList>
    </citation>
    <scope>NUCLEOTIDE SEQUENCE [LARGE SCALE GENOMIC DNA]</scope>
    <source>
        <strain evidence="9 10">DSM 19022</strain>
    </source>
</reference>
<dbReference type="PANTHER" id="PTHR42920:SF5">
    <property type="entry name" value="EAMA DOMAIN-CONTAINING PROTEIN"/>
    <property type="match status" value="1"/>
</dbReference>
<evidence type="ECO:0000256" key="4">
    <source>
        <dbReference type="ARBA" id="ARBA00022692"/>
    </source>
</evidence>
<evidence type="ECO:0000256" key="2">
    <source>
        <dbReference type="ARBA" id="ARBA00007362"/>
    </source>
</evidence>
<dbReference type="EMBL" id="FQZS01000003">
    <property type="protein sequence ID" value="SHI41461.1"/>
    <property type="molecule type" value="Genomic_DNA"/>
</dbReference>
<keyword evidence="10" id="KW-1185">Reference proteome</keyword>
<feature type="transmembrane region" description="Helical" evidence="7">
    <location>
        <begin position="184"/>
        <end position="204"/>
    </location>
</feature>
<proteinExistence type="inferred from homology"/>
<dbReference type="AlphaFoldDB" id="A0A1M6AYE7"/>
<name>A0A1M6AYE7_9FIRM</name>
<evidence type="ECO:0000256" key="1">
    <source>
        <dbReference type="ARBA" id="ARBA00004651"/>
    </source>
</evidence>
<feature type="domain" description="EamA" evidence="8">
    <location>
        <begin position="20"/>
        <end position="145"/>
    </location>
</feature>
<evidence type="ECO:0000256" key="3">
    <source>
        <dbReference type="ARBA" id="ARBA00022475"/>
    </source>
</evidence>
<dbReference type="STRING" id="1122184.SAMN02745176_00180"/>
<dbReference type="OrthoDB" id="9804865at2"/>
<accession>A0A1M6AYE7</accession>
<feature type="transmembrane region" description="Helical" evidence="7">
    <location>
        <begin position="216"/>
        <end position="233"/>
    </location>
</feature>
<evidence type="ECO:0000259" key="8">
    <source>
        <dbReference type="Pfam" id="PF00892"/>
    </source>
</evidence>